<evidence type="ECO:0000256" key="4">
    <source>
        <dbReference type="ARBA" id="ARBA00023136"/>
    </source>
</evidence>
<feature type="compositionally biased region" description="Low complexity" evidence="5">
    <location>
        <begin position="536"/>
        <end position="560"/>
    </location>
</feature>
<evidence type="ECO:0000256" key="1">
    <source>
        <dbReference type="ARBA" id="ARBA00004141"/>
    </source>
</evidence>
<feature type="region of interest" description="Disordered" evidence="5">
    <location>
        <begin position="449"/>
        <end position="645"/>
    </location>
</feature>
<feature type="transmembrane region" description="Helical" evidence="6">
    <location>
        <begin position="111"/>
        <end position="129"/>
    </location>
</feature>
<feature type="transmembrane region" description="Helical" evidence="6">
    <location>
        <begin position="241"/>
        <end position="266"/>
    </location>
</feature>
<feature type="compositionally biased region" description="Low complexity" evidence="5">
    <location>
        <begin position="572"/>
        <end position="583"/>
    </location>
</feature>
<keyword evidence="4 6" id="KW-0472">Membrane</keyword>
<feature type="compositionally biased region" description="Basic and acidic residues" evidence="5">
    <location>
        <begin position="589"/>
        <end position="626"/>
    </location>
</feature>
<evidence type="ECO:0000256" key="6">
    <source>
        <dbReference type="SAM" id="Phobius"/>
    </source>
</evidence>
<evidence type="ECO:0000313" key="8">
    <source>
        <dbReference type="EMBL" id="KAK2950923.1"/>
    </source>
</evidence>
<feature type="transmembrane region" description="Helical" evidence="6">
    <location>
        <begin position="141"/>
        <end position="160"/>
    </location>
</feature>
<feature type="compositionally biased region" description="Basic residues" evidence="5">
    <location>
        <begin position="470"/>
        <end position="479"/>
    </location>
</feature>
<feature type="domain" description="Amino acid transporter transmembrane" evidence="7">
    <location>
        <begin position="21"/>
        <end position="320"/>
    </location>
</feature>
<feature type="transmembrane region" description="Helical" evidence="6">
    <location>
        <begin position="706"/>
        <end position="726"/>
    </location>
</feature>
<dbReference type="Proteomes" id="UP001281761">
    <property type="component" value="Unassembled WGS sequence"/>
</dbReference>
<dbReference type="Pfam" id="PF01490">
    <property type="entry name" value="Aa_trans"/>
    <property type="match status" value="1"/>
</dbReference>
<organism evidence="8 9">
    <name type="scientific">Blattamonas nauphoetae</name>
    <dbReference type="NCBI Taxonomy" id="2049346"/>
    <lineage>
        <taxon>Eukaryota</taxon>
        <taxon>Metamonada</taxon>
        <taxon>Preaxostyla</taxon>
        <taxon>Oxymonadida</taxon>
        <taxon>Blattamonas</taxon>
    </lineage>
</organism>
<comment type="caution">
    <text evidence="8">The sequence shown here is derived from an EMBL/GenBank/DDBJ whole genome shotgun (WGS) entry which is preliminary data.</text>
</comment>
<feature type="transmembrane region" description="Helical" evidence="6">
    <location>
        <begin position="86"/>
        <end position="105"/>
    </location>
</feature>
<keyword evidence="9" id="KW-1185">Reference proteome</keyword>
<feature type="transmembrane region" description="Helical" evidence="6">
    <location>
        <begin position="732"/>
        <end position="754"/>
    </location>
</feature>
<evidence type="ECO:0000313" key="9">
    <source>
        <dbReference type="Proteomes" id="UP001281761"/>
    </source>
</evidence>
<evidence type="ECO:0000259" key="7">
    <source>
        <dbReference type="Pfam" id="PF01490"/>
    </source>
</evidence>
<evidence type="ECO:0000256" key="5">
    <source>
        <dbReference type="SAM" id="MobiDB-lite"/>
    </source>
</evidence>
<dbReference type="EMBL" id="JARBJD010000127">
    <property type="protein sequence ID" value="KAK2950923.1"/>
    <property type="molecule type" value="Genomic_DNA"/>
</dbReference>
<dbReference type="PANTHER" id="PTHR22950">
    <property type="entry name" value="AMINO ACID TRANSPORTER"/>
    <property type="match status" value="1"/>
</dbReference>
<feature type="compositionally biased region" description="Basic and acidic residues" evidence="5">
    <location>
        <begin position="634"/>
        <end position="645"/>
    </location>
</feature>
<feature type="transmembrane region" description="Helical" evidence="6">
    <location>
        <begin position="166"/>
        <end position="187"/>
    </location>
</feature>
<reference evidence="8 9" key="1">
    <citation type="journal article" date="2022" name="bioRxiv">
        <title>Genomics of Preaxostyla Flagellates Illuminates Evolutionary Transitions and the Path Towards Mitochondrial Loss.</title>
        <authorList>
            <person name="Novak L.V.F."/>
            <person name="Treitli S.C."/>
            <person name="Pyrih J."/>
            <person name="Halakuc P."/>
            <person name="Pipaliya S.V."/>
            <person name="Vacek V."/>
            <person name="Brzon O."/>
            <person name="Soukal P."/>
            <person name="Eme L."/>
            <person name="Dacks J.B."/>
            <person name="Karnkowska A."/>
            <person name="Elias M."/>
            <person name="Hampl V."/>
        </authorList>
    </citation>
    <scope>NUCLEOTIDE SEQUENCE [LARGE SCALE GENOMIC DNA]</scope>
    <source>
        <strain evidence="8">NAU3</strain>
        <tissue evidence="8">Gut</tissue>
    </source>
</reference>
<protein>
    <submittedName>
        <fullName evidence="8">Transmembrane amino acid transporter</fullName>
    </submittedName>
</protein>
<gene>
    <name evidence="8" type="ORF">BLNAU_14113</name>
</gene>
<feature type="compositionally biased region" description="Basic and acidic residues" evidence="5">
    <location>
        <begin position="498"/>
        <end position="532"/>
    </location>
</feature>
<sequence length="840" mass="94447">MIFPESNKADHLTRKKASWTKVLNSIIVLINSTLGDGVFGVPLAYAKGGMVGAFLIHLMVMIMSFISFYQLVYIADVVEEYSYGDLAAAILGTGGTILCLISEFVYCFGSLWSYVILLFNFAYSILVGFGIPETSFFVKSYFLMPVISFFLLQPLSWLPTISSMGFTSYVGIGCMLFVLSMVVFRFIKPYGEYPEKEPIQLFSWHFYMFQTFSTLCLALSYQPSIPITQGELKRGSVRHMWWILILTVVGVWVFYMMLGAFGYASFTGKFHDFEHSGNILSLYNEKDILATVARILAFVTVTLCFPANALPARTTTVHLLKLIGKGFRRRKIKKKHDIRLPLTDPTLTHTPNFSPESISLLTASPNSEDTLPNTAEYNTLTISEGLPGGASEHGRRALLRGFQTSYGDTLSDRGGLRERDTIGEDTIQSYDSVGSMLANVQSYGGLSEVPSTLNHKNGFKVPTVNAPPSRRLRRWKRKERREEKKQDLQSLFVSPDEETVKKEKKTKEEKTRKEKDDPAPPKEEGTPHRDSPAEPPAQQSEPAISQQQEQNQSSEQTTKQESTDGEEERQEAVQAEPAVVPAENWTVLGKDEKASAFAEMRRQAQEEEKARKADEDPDEREAAKEEEREESEEERDRRNLKKQDEVKMIRPQPKQAAAAFPDTPADLEMGVKKEYNFMQSSTGEIFNEDLPVEKCRICKSKGLRGVLLGSLLTLFACVLGLLMSKVNFVFDVIGSTAGVAVGFLIPGILFLRVLKNPRKYAKTPEHCYDRQTGEYDDDLATKGMTPRQERRYYKKLTPRPGVSCMCVVSWVNLIVASLMGLVSLAMAIIYDTSLRHLMPD</sequence>
<comment type="subcellular location">
    <subcellularLocation>
        <location evidence="1">Membrane</location>
        <topology evidence="1">Multi-pass membrane protein</topology>
    </subcellularLocation>
</comment>
<proteinExistence type="predicted"/>
<name>A0ABQ9XEN0_9EUKA</name>
<keyword evidence="3 6" id="KW-1133">Transmembrane helix</keyword>
<accession>A0ABQ9XEN0</accession>
<feature type="transmembrane region" description="Helical" evidence="6">
    <location>
        <begin position="22"/>
        <end position="45"/>
    </location>
</feature>
<feature type="transmembrane region" description="Helical" evidence="6">
    <location>
        <begin position="51"/>
        <end position="74"/>
    </location>
</feature>
<evidence type="ECO:0000256" key="3">
    <source>
        <dbReference type="ARBA" id="ARBA00022989"/>
    </source>
</evidence>
<keyword evidence="2 6" id="KW-0812">Transmembrane</keyword>
<dbReference type="InterPro" id="IPR013057">
    <property type="entry name" value="AA_transpt_TM"/>
</dbReference>
<evidence type="ECO:0000256" key="2">
    <source>
        <dbReference type="ARBA" id="ARBA00022692"/>
    </source>
</evidence>
<feature type="transmembrane region" description="Helical" evidence="6">
    <location>
        <begin position="801"/>
        <end position="830"/>
    </location>
</feature>
<feature type="transmembrane region" description="Helical" evidence="6">
    <location>
        <begin position="199"/>
        <end position="221"/>
    </location>
</feature>